<feature type="transmembrane region" description="Helical" evidence="1">
    <location>
        <begin position="81"/>
        <end position="100"/>
    </location>
</feature>
<keyword evidence="1" id="KW-0812">Transmembrane</keyword>
<name>A0AAU7VV43_9MICO</name>
<feature type="transmembrane region" description="Helical" evidence="1">
    <location>
        <begin position="18"/>
        <end position="37"/>
    </location>
</feature>
<evidence type="ECO:0000313" key="2">
    <source>
        <dbReference type="EMBL" id="XBX78063.1"/>
    </source>
</evidence>
<sequence>MLPSSPDRMPRARAERMLVVRIAIAVGLALLLVVGAWSTSHGSADVHASLCLAPGVAHPAGSSNSGEQHDGASAVDVLSSDAALCVIAVLCGVALALLFLRLRGATGRALGGLVARRTSPPRAGPARLLPALTLTQLSLSRT</sequence>
<dbReference type="RefSeq" id="WP_350351442.1">
    <property type="nucleotide sequence ID" value="NZ_CP158357.1"/>
</dbReference>
<dbReference type="EMBL" id="CP158357">
    <property type="protein sequence ID" value="XBX78063.1"/>
    <property type="molecule type" value="Genomic_DNA"/>
</dbReference>
<organism evidence="2">
    <name type="scientific">Microbacterium sp. A8/3-1</name>
    <dbReference type="NCBI Taxonomy" id="3160749"/>
    <lineage>
        <taxon>Bacteria</taxon>
        <taxon>Bacillati</taxon>
        <taxon>Actinomycetota</taxon>
        <taxon>Actinomycetes</taxon>
        <taxon>Micrococcales</taxon>
        <taxon>Microbacteriaceae</taxon>
        <taxon>Microbacterium</taxon>
    </lineage>
</organism>
<gene>
    <name evidence="2" type="ORF">ABS642_19435</name>
</gene>
<protein>
    <submittedName>
        <fullName evidence="2">Uncharacterized protein</fullName>
    </submittedName>
</protein>
<reference evidence="2" key="1">
    <citation type="submission" date="2024-06" db="EMBL/GenBank/DDBJ databases">
        <title>Draft genome sequence of Microbacterium sp. strain A8/3-1, isolated from Oxytropis tragacanthoides Fisch. ex DC. Root nodules in the Altai region of Russia.</title>
        <authorList>
            <person name="Sazanova A."/>
            <person name="Guro P."/>
            <person name="Kuznetsova I."/>
            <person name="Belimov A."/>
            <person name="Safronova V."/>
        </authorList>
    </citation>
    <scope>NUCLEOTIDE SEQUENCE</scope>
    <source>
        <strain evidence="2">A8/3-1</strain>
    </source>
</reference>
<accession>A0AAU7VV43</accession>
<keyword evidence="1" id="KW-0472">Membrane</keyword>
<proteinExistence type="predicted"/>
<keyword evidence="1" id="KW-1133">Transmembrane helix</keyword>
<dbReference type="AlphaFoldDB" id="A0AAU7VV43"/>
<evidence type="ECO:0000256" key="1">
    <source>
        <dbReference type="SAM" id="Phobius"/>
    </source>
</evidence>